<dbReference type="AlphaFoldDB" id="A0A5E4PSA0"/>
<accession>A0A5E4PSA0</accession>
<dbReference type="EMBL" id="FZQP02000448">
    <property type="protein sequence ID" value="VVC89016.1"/>
    <property type="molecule type" value="Genomic_DNA"/>
</dbReference>
<evidence type="ECO:0000256" key="1">
    <source>
        <dbReference type="SAM" id="Phobius"/>
    </source>
</evidence>
<keyword evidence="1" id="KW-0472">Membrane</keyword>
<protein>
    <submittedName>
        <fullName evidence="2">Uncharacterized protein</fullName>
    </submittedName>
</protein>
<reference evidence="2 3" key="1">
    <citation type="submission" date="2017-07" db="EMBL/GenBank/DDBJ databases">
        <authorList>
            <person name="Talla V."/>
            <person name="Backstrom N."/>
        </authorList>
    </citation>
    <scope>NUCLEOTIDE SEQUENCE [LARGE SCALE GENOMIC DNA]</scope>
</reference>
<keyword evidence="1" id="KW-0812">Transmembrane</keyword>
<proteinExistence type="predicted"/>
<feature type="transmembrane region" description="Helical" evidence="1">
    <location>
        <begin position="7"/>
        <end position="24"/>
    </location>
</feature>
<sequence>MHGMFTNVLWYLEFFAFVDIWLMIPDTISPSQSAKRRSASLNKGRYGVTKAAFGFVDSSAAS</sequence>
<gene>
    <name evidence="2" type="ORF">LSINAPIS_LOCUS2248</name>
</gene>
<keyword evidence="1" id="KW-1133">Transmembrane helix</keyword>
<keyword evidence="3" id="KW-1185">Reference proteome</keyword>
<evidence type="ECO:0000313" key="2">
    <source>
        <dbReference type="EMBL" id="VVC89016.1"/>
    </source>
</evidence>
<name>A0A5E4PSA0_9NEOP</name>
<dbReference type="Proteomes" id="UP000324832">
    <property type="component" value="Unassembled WGS sequence"/>
</dbReference>
<organism evidence="2 3">
    <name type="scientific">Leptidea sinapis</name>
    <dbReference type="NCBI Taxonomy" id="189913"/>
    <lineage>
        <taxon>Eukaryota</taxon>
        <taxon>Metazoa</taxon>
        <taxon>Ecdysozoa</taxon>
        <taxon>Arthropoda</taxon>
        <taxon>Hexapoda</taxon>
        <taxon>Insecta</taxon>
        <taxon>Pterygota</taxon>
        <taxon>Neoptera</taxon>
        <taxon>Endopterygota</taxon>
        <taxon>Lepidoptera</taxon>
        <taxon>Glossata</taxon>
        <taxon>Ditrysia</taxon>
        <taxon>Papilionoidea</taxon>
        <taxon>Pieridae</taxon>
        <taxon>Dismorphiinae</taxon>
        <taxon>Leptidea</taxon>
    </lineage>
</organism>
<evidence type="ECO:0000313" key="3">
    <source>
        <dbReference type="Proteomes" id="UP000324832"/>
    </source>
</evidence>